<dbReference type="AlphaFoldDB" id="A0A553ICP9"/>
<evidence type="ECO:0000313" key="2">
    <source>
        <dbReference type="Proteomes" id="UP000319160"/>
    </source>
</evidence>
<comment type="caution">
    <text evidence="1">The sequence shown here is derived from an EMBL/GenBank/DDBJ whole genome shotgun (WGS) entry which is preliminary data.</text>
</comment>
<sequence length="81" mass="9335">MVTFRDDRDELRLCLDFPNVARKETSIINYKQSTIDDDGPLASTAFVLQQAQGLYPSLQETSWINLYRLSHHYRILSNGTS</sequence>
<protein>
    <submittedName>
        <fullName evidence="1">Uncharacterized protein</fullName>
    </submittedName>
</protein>
<organism evidence="1 2">
    <name type="scientific">Xylaria flabelliformis</name>
    <dbReference type="NCBI Taxonomy" id="2512241"/>
    <lineage>
        <taxon>Eukaryota</taxon>
        <taxon>Fungi</taxon>
        <taxon>Dikarya</taxon>
        <taxon>Ascomycota</taxon>
        <taxon>Pezizomycotina</taxon>
        <taxon>Sordariomycetes</taxon>
        <taxon>Xylariomycetidae</taxon>
        <taxon>Xylariales</taxon>
        <taxon>Xylariaceae</taxon>
        <taxon>Xylaria</taxon>
    </lineage>
</organism>
<dbReference type="EMBL" id="VFLP01000004">
    <property type="protein sequence ID" value="TRX97966.1"/>
    <property type="molecule type" value="Genomic_DNA"/>
</dbReference>
<gene>
    <name evidence="1" type="ORF">FHL15_001176</name>
</gene>
<reference evidence="2" key="1">
    <citation type="submission" date="2019-06" db="EMBL/GenBank/DDBJ databases">
        <title>Draft genome sequence of the griseofulvin-producing fungus Xylaria cubensis strain G536.</title>
        <authorList>
            <person name="Mead M.E."/>
            <person name="Raja H.A."/>
            <person name="Steenwyk J.L."/>
            <person name="Knowles S.L."/>
            <person name="Oberlies N.H."/>
            <person name="Rokas A."/>
        </authorList>
    </citation>
    <scope>NUCLEOTIDE SEQUENCE [LARGE SCALE GENOMIC DNA]</scope>
    <source>
        <strain evidence="2">G536</strain>
    </source>
</reference>
<proteinExistence type="predicted"/>
<keyword evidence="2" id="KW-1185">Reference proteome</keyword>
<dbReference type="Proteomes" id="UP000319160">
    <property type="component" value="Unassembled WGS sequence"/>
</dbReference>
<accession>A0A553ICP9</accession>
<evidence type="ECO:0000313" key="1">
    <source>
        <dbReference type="EMBL" id="TRX97966.1"/>
    </source>
</evidence>
<name>A0A553ICP9_9PEZI</name>